<dbReference type="EMBL" id="JBHRTK010000004">
    <property type="protein sequence ID" value="MFC3205539.1"/>
    <property type="molecule type" value="Genomic_DNA"/>
</dbReference>
<dbReference type="PANTHER" id="PTHR11908:SF132">
    <property type="entry name" value="ALDEHYDE OXIDASE 1-RELATED"/>
    <property type="match status" value="1"/>
</dbReference>
<gene>
    <name evidence="4" type="ORF">ACFOHJ_04885</name>
</gene>
<accession>A0ABV7K5J5</accession>
<dbReference type="Gene3D" id="3.30.365.10">
    <property type="entry name" value="Aldehyde oxidase/xanthine dehydrogenase, molybdopterin binding domain"/>
    <property type="match status" value="4"/>
</dbReference>
<dbReference type="Pfam" id="PF20256">
    <property type="entry name" value="MoCoBD_2"/>
    <property type="match status" value="1"/>
</dbReference>
<keyword evidence="1" id="KW-0500">Molybdenum</keyword>
<dbReference type="RefSeq" id="WP_378219085.1">
    <property type="nucleotide sequence ID" value="NZ_JBHRTK010000004.1"/>
</dbReference>
<organism evidence="4 5">
    <name type="scientific">Aquamicrobium soli</name>
    <dbReference type="NCBI Taxonomy" id="1811518"/>
    <lineage>
        <taxon>Bacteria</taxon>
        <taxon>Pseudomonadati</taxon>
        <taxon>Pseudomonadota</taxon>
        <taxon>Alphaproteobacteria</taxon>
        <taxon>Hyphomicrobiales</taxon>
        <taxon>Phyllobacteriaceae</taxon>
        <taxon>Aquamicrobium</taxon>
    </lineage>
</organism>
<keyword evidence="5" id="KW-1185">Reference proteome</keyword>
<dbReference type="InterPro" id="IPR037165">
    <property type="entry name" value="AldOxase/xan_DH_Mopterin-bd_sf"/>
</dbReference>
<evidence type="ECO:0000256" key="1">
    <source>
        <dbReference type="ARBA" id="ARBA00022505"/>
    </source>
</evidence>
<dbReference type="InterPro" id="IPR008274">
    <property type="entry name" value="AldOxase/xan_DH_MoCoBD1"/>
</dbReference>
<name>A0ABV7K5J5_9HYPH</name>
<dbReference type="SUPFAM" id="SSF56003">
    <property type="entry name" value="Molybdenum cofactor-binding domain"/>
    <property type="match status" value="1"/>
</dbReference>
<dbReference type="PANTHER" id="PTHR11908">
    <property type="entry name" value="XANTHINE DEHYDROGENASE"/>
    <property type="match status" value="1"/>
</dbReference>
<dbReference type="InterPro" id="IPR000674">
    <property type="entry name" value="Ald_Oxase/Xan_DH_a/b"/>
</dbReference>
<protein>
    <submittedName>
        <fullName evidence="4">Xanthine dehydrogenase family protein molybdopterin-binding subunit</fullName>
    </submittedName>
</protein>
<reference evidence="5" key="1">
    <citation type="journal article" date="2019" name="Int. J. Syst. Evol. Microbiol.">
        <title>The Global Catalogue of Microorganisms (GCM) 10K type strain sequencing project: providing services to taxonomists for standard genome sequencing and annotation.</title>
        <authorList>
            <consortium name="The Broad Institute Genomics Platform"/>
            <consortium name="The Broad Institute Genome Sequencing Center for Infectious Disease"/>
            <person name="Wu L."/>
            <person name="Ma J."/>
        </authorList>
    </citation>
    <scope>NUCLEOTIDE SEQUENCE [LARGE SCALE GENOMIC DNA]</scope>
    <source>
        <strain evidence="5">KCTC 52165</strain>
    </source>
</reference>
<dbReference type="Proteomes" id="UP001595583">
    <property type="component" value="Unassembled WGS sequence"/>
</dbReference>
<dbReference type="SMART" id="SM01008">
    <property type="entry name" value="Ald_Xan_dh_C"/>
    <property type="match status" value="1"/>
</dbReference>
<sequence>MTSTRQAAESGPVGIGAALPRLEDSRLVQGRGSYGADLNFARQACLAVLRSPYPHARIGHIDCTAALELPGVLAVYTGQDVLSDGIGFLPVRVRRKAPNGEPNFVPPFAVLATDTVRHVGEGVAAVIAETLDIAKDALELIDVGYEPLPSVTDTGGAAAPGSPQIWPEAPNNICFVYEAGDREAVEASFAAADHVTTLAFTVSRVGATPLEPRNAIGLYDAAFDRYTLYSADQSPHVLRNELAEQILKVPEANIRIVTPDCGGSFGMKYGAFPEQVLVLWAARKLGRPVRWVSDRSEAFMSDHHARDNVSRVELALDRNGRFLALRVSTTANLGAYLDVHGIHTPTNNVGGLAGTYTTPNIYVRVQGVFSNTNPTSAYRGAGRPEASYAIERVIDVAAAEMGIDRLELRRRNLITPDMMPFKTGLLYTYDSGEFGRNIDRALELSDWDHFETRRREALSRGKLRGIGLASVIEIAGGPLARPSEEFAEIRFDQSGYAHVLTGSTSQGQGHVTAFAQLVGEFLGLPAARVRVSFGDTDQVAFGRGSFGSRTAAAVGASLKAASDKLVSRGREIAAHLLEADVADIEFEEGLFRVVRSNRQVSIVEVAQTAFRSDLLPADFELGFSASATVTLAAPTFPNGCHICEVEIDSATGRLDIVGYWVVDDVGRIVNPLLVKGQMHGGIVQGLGQAIGESIRYDSQGQLVTASFQDYYMPRAEHMPRMVVEGNQVPATTNALGIKGAGEAGTVGALPAAMNAINHALAPLGIRHFEMPASPDRLWAAINGDRRPEGLDRDGSL</sequence>
<dbReference type="Gene3D" id="3.90.1170.50">
    <property type="entry name" value="Aldehyde oxidase/xanthine dehydrogenase, a/b hammerhead"/>
    <property type="match status" value="1"/>
</dbReference>
<evidence type="ECO:0000259" key="3">
    <source>
        <dbReference type="SMART" id="SM01008"/>
    </source>
</evidence>
<dbReference type="Pfam" id="PF02738">
    <property type="entry name" value="MoCoBD_1"/>
    <property type="match status" value="1"/>
</dbReference>
<dbReference type="InterPro" id="IPR016208">
    <property type="entry name" value="Ald_Oxase/xanthine_DH-like"/>
</dbReference>
<dbReference type="Pfam" id="PF01315">
    <property type="entry name" value="Ald_Xan_dh_C"/>
    <property type="match status" value="1"/>
</dbReference>
<evidence type="ECO:0000313" key="5">
    <source>
        <dbReference type="Proteomes" id="UP001595583"/>
    </source>
</evidence>
<dbReference type="InterPro" id="IPR046867">
    <property type="entry name" value="AldOxase/xan_DH_MoCoBD2"/>
</dbReference>
<comment type="caution">
    <text evidence="4">The sequence shown here is derived from an EMBL/GenBank/DDBJ whole genome shotgun (WGS) entry which is preliminary data.</text>
</comment>
<evidence type="ECO:0000313" key="4">
    <source>
        <dbReference type="EMBL" id="MFC3205539.1"/>
    </source>
</evidence>
<evidence type="ECO:0000256" key="2">
    <source>
        <dbReference type="ARBA" id="ARBA00023002"/>
    </source>
</evidence>
<dbReference type="InterPro" id="IPR036856">
    <property type="entry name" value="Ald_Oxase/Xan_DH_a/b_sf"/>
</dbReference>
<feature type="domain" description="Aldehyde oxidase/xanthine dehydrogenase a/b hammerhead" evidence="3">
    <location>
        <begin position="29"/>
        <end position="149"/>
    </location>
</feature>
<keyword evidence="2" id="KW-0560">Oxidoreductase</keyword>
<dbReference type="SUPFAM" id="SSF54665">
    <property type="entry name" value="CO dehydrogenase molybdoprotein N-domain-like"/>
    <property type="match status" value="1"/>
</dbReference>
<proteinExistence type="predicted"/>